<dbReference type="GeneID" id="28832427"/>
<reference evidence="1 2" key="1">
    <citation type="submission" date="2015-10" db="EMBL/GenBank/DDBJ databases">
        <title>Full genome of DAOMC 229536 Phialocephala scopiformis, a fungal endophyte of spruce producing the potent anti-insectan compound rugulosin.</title>
        <authorList>
            <consortium name="DOE Joint Genome Institute"/>
            <person name="Walker A.K."/>
            <person name="Frasz S.L."/>
            <person name="Seifert K.A."/>
            <person name="Miller J.D."/>
            <person name="Mondo S.J."/>
            <person name="Labutti K."/>
            <person name="Lipzen A."/>
            <person name="Dockter R."/>
            <person name="Kennedy M."/>
            <person name="Grigoriev I.V."/>
            <person name="Spatafora J.W."/>
        </authorList>
    </citation>
    <scope>NUCLEOTIDE SEQUENCE [LARGE SCALE GENOMIC DNA]</scope>
    <source>
        <strain evidence="1 2">CBS 120377</strain>
    </source>
</reference>
<dbReference type="AlphaFoldDB" id="A0A194X5N1"/>
<dbReference type="Proteomes" id="UP000070700">
    <property type="component" value="Unassembled WGS sequence"/>
</dbReference>
<dbReference type="EMBL" id="KQ947418">
    <property type="protein sequence ID" value="KUJ15488.1"/>
    <property type="molecule type" value="Genomic_DNA"/>
</dbReference>
<keyword evidence="2" id="KW-1185">Reference proteome</keyword>
<dbReference type="KEGG" id="psco:LY89DRAFT_783623"/>
<evidence type="ECO:0000313" key="1">
    <source>
        <dbReference type="EMBL" id="KUJ15488.1"/>
    </source>
</evidence>
<dbReference type="InterPro" id="IPR022190">
    <property type="entry name" value="DUF3716"/>
</dbReference>
<sequence>MSKVTAISGFTWTSKLKKTTYVASAQKGFNLACLFSWTSRYSLYQNLSDRHFLQTQQTLIRSRCQLPAPQGLNLAPVPGLAPVQGRRPAAVLQPPRQPQVSRAPPVNATNPPTAVTTRCLSYNTGLGAELPGVAQRQVVTRAGLATDPTNSVRASHRSSAKGQAVGTLAPVACDLCAAGYGPYVDCVVALGTRANGKKFFGGGCASCTMGSHPERCSFYTG</sequence>
<name>A0A194X5N1_MOLSC</name>
<proteinExistence type="predicted"/>
<accession>A0A194X5N1</accession>
<protein>
    <submittedName>
        <fullName evidence="1">Uncharacterized protein</fullName>
    </submittedName>
</protein>
<dbReference type="InParanoid" id="A0A194X5N1"/>
<organism evidence="1 2">
    <name type="scientific">Mollisia scopiformis</name>
    <name type="common">Conifer needle endophyte fungus</name>
    <name type="synonym">Phialocephala scopiformis</name>
    <dbReference type="NCBI Taxonomy" id="149040"/>
    <lineage>
        <taxon>Eukaryota</taxon>
        <taxon>Fungi</taxon>
        <taxon>Dikarya</taxon>
        <taxon>Ascomycota</taxon>
        <taxon>Pezizomycotina</taxon>
        <taxon>Leotiomycetes</taxon>
        <taxon>Helotiales</taxon>
        <taxon>Mollisiaceae</taxon>
        <taxon>Mollisia</taxon>
    </lineage>
</organism>
<evidence type="ECO:0000313" key="2">
    <source>
        <dbReference type="Proteomes" id="UP000070700"/>
    </source>
</evidence>
<dbReference type="RefSeq" id="XP_018069843.1">
    <property type="nucleotide sequence ID" value="XM_018222701.1"/>
</dbReference>
<gene>
    <name evidence="1" type="ORF">LY89DRAFT_783623</name>
</gene>
<dbReference type="Pfam" id="PF12511">
    <property type="entry name" value="DUF3716"/>
    <property type="match status" value="1"/>
</dbReference>